<evidence type="ECO:0000313" key="2">
    <source>
        <dbReference type="Proteomes" id="UP000198535"/>
    </source>
</evidence>
<sequence length="73" mass="8577">MTRITDNMHRIPLSTSQDIFNMKNQRDPESNELWPFLVVHGNHATINNESVIYDEEGVFQVYTKNVMPKVKKE</sequence>
<keyword evidence="2" id="KW-1185">Reference proteome</keyword>
<gene>
    <name evidence="1" type="ORF">SAMN04488696_2084</name>
</gene>
<organism evidence="1 2">
    <name type="scientific">Methanolobus profundi</name>
    <dbReference type="NCBI Taxonomy" id="487685"/>
    <lineage>
        <taxon>Archaea</taxon>
        <taxon>Methanobacteriati</taxon>
        <taxon>Methanobacteriota</taxon>
        <taxon>Stenosarchaea group</taxon>
        <taxon>Methanomicrobia</taxon>
        <taxon>Methanosarcinales</taxon>
        <taxon>Methanosarcinaceae</taxon>
        <taxon>Methanolobus</taxon>
    </lineage>
</organism>
<dbReference type="Proteomes" id="UP000198535">
    <property type="component" value="Unassembled WGS sequence"/>
</dbReference>
<dbReference type="OrthoDB" id="131519at2157"/>
<accession>A0A1I4SYN7</accession>
<dbReference type="AlphaFoldDB" id="A0A1I4SYN7"/>
<dbReference type="EMBL" id="FOUJ01000004">
    <property type="protein sequence ID" value="SFM69517.1"/>
    <property type="molecule type" value="Genomic_DNA"/>
</dbReference>
<reference evidence="2" key="1">
    <citation type="submission" date="2016-10" db="EMBL/GenBank/DDBJ databases">
        <authorList>
            <person name="Varghese N."/>
            <person name="Submissions S."/>
        </authorList>
    </citation>
    <scope>NUCLEOTIDE SEQUENCE [LARGE SCALE GENOMIC DNA]</scope>
    <source>
        <strain evidence="2">Mob M</strain>
    </source>
</reference>
<name>A0A1I4SYN7_9EURY</name>
<protein>
    <submittedName>
        <fullName evidence="1">Uncharacterized protein</fullName>
    </submittedName>
</protein>
<evidence type="ECO:0000313" key="1">
    <source>
        <dbReference type="EMBL" id="SFM69517.1"/>
    </source>
</evidence>
<dbReference type="RefSeq" id="WP_091936649.1">
    <property type="nucleotide sequence ID" value="NZ_FOUJ01000004.1"/>
</dbReference>
<dbReference type="STRING" id="487685.SAMN04488696_2084"/>
<proteinExistence type="predicted"/>